<organism evidence="2 3">
    <name type="scientific">Janibacter cremeus</name>
    <dbReference type="NCBI Taxonomy" id="1285192"/>
    <lineage>
        <taxon>Bacteria</taxon>
        <taxon>Bacillati</taxon>
        <taxon>Actinomycetota</taxon>
        <taxon>Actinomycetes</taxon>
        <taxon>Micrococcales</taxon>
        <taxon>Intrasporangiaceae</taxon>
        <taxon>Janibacter</taxon>
    </lineage>
</organism>
<comment type="caution">
    <text evidence="2">The sequence shown here is derived from an EMBL/GenBank/DDBJ whole genome shotgun (WGS) entry which is preliminary data.</text>
</comment>
<protein>
    <submittedName>
        <fullName evidence="2">Alpha-beta hydrolase superfamily lysophospholipase</fullName>
    </submittedName>
</protein>
<dbReference type="Proteomes" id="UP000554054">
    <property type="component" value="Unassembled WGS sequence"/>
</dbReference>
<evidence type="ECO:0000313" key="2">
    <source>
        <dbReference type="EMBL" id="NYF98392.1"/>
    </source>
</evidence>
<dbReference type="AlphaFoldDB" id="A0A852VN03"/>
<dbReference type="Pfam" id="PF12146">
    <property type="entry name" value="Hydrolase_4"/>
    <property type="match status" value="1"/>
</dbReference>
<keyword evidence="3" id="KW-1185">Reference proteome</keyword>
<dbReference type="InterPro" id="IPR029058">
    <property type="entry name" value="AB_hydrolase_fold"/>
</dbReference>
<evidence type="ECO:0000313" key="3">
    <source>
        <dbReference type="Proteomes" id="UP000554054"/>
    </source>
</evidence>
<gene>
    <name evidence="2" type="ORF">BJY20_001784</name>
</gene>
<dbReference type="EMBL" id="JACCAE010000001">
    <property type="protein sequence ID" value="NYF98392.1"/>
    <property type="molecule type" value="Genomic_DNA"/>
</dbReference>
<dbReference type="PANTHER" id="PTHR11614">
    <property type="entry name" value="PHOSPHOLIPASE-RELATED"/>
    <property type="match status" value="1"/>
</dbReference>
<dbReference type="Gene3D" id="3.40.50.1820">
    <property type="entry name" value="alpha/beta hydrolase"/>
    <property type="match status" value="1"/>
</dbReference>
<sequence>MRADTTTVVSPHDGSPLFVRTWLPEGEAKGSVQLAHGMAEHSGRYERFAQALTDAGYAVWTHDHRGHGETASRPEDRGVFADDHGWDAAVEDIHAVGEAARAQHPGLPFFFFGHSMGSFLGRDHITRYGQHLDGAVFSGTGGDQGLLGKVGQTVAALESRVRGRRATSPLMNTLTFGQFNLGFRPTTTQFDWLSRDADEVAKYIADPRCGEVFTAGFFADMLGGVNSLPKKAYLVPVDLPVYFVSGDRDPVGGKGGQGVREVADAFLAAGVRDVTVSLYPGARHEILNETNRDEVTADVIRWFDDHLPA</sequence>
<accession>A0A852VN03</accession>
<feature type="domain" description="Serine aminopeptidase S33" evidence="1">
    <location>
        <begin position="27"/>
        <end position="291"/>
    </location>
</feature>
<keyword evidence="2" id="KW-0378">Hydrolase</keyword>
<proteinExistence type="predicted"/>
<reference evidence="2 3" key="1">
    <citation type="submission" date="2020-07" db="EMBL/GenBank/DDBJ databases">
        <title>Sequencing the genomes of 1000 actinobacteria strains.</title>
        <authorList>
            <person name="Klenk H.-P."/>
        </authorList>
    </citation>
    <scope>NUCLEOTIDE SEQUENCE [LARGE SCALE GENOMIC DNA]</scope>
    <source>
        <strain evidence="2 3">DSM 26154</strain>
    </source>
</reference>
<dbReference type="InterPro" id="IPR051044">
    <property type="entry name" value="MAG_DAG_Lipase"/>
</dbReference>
<evidence type="ECO:0000259" key="1">
    <source>
        <dbReference type="Pfam" id="PF12146"/>
    </source>
</evidence>
<dbReference type="InterPro" id="IPR022742">
    <property type="entry name" value="Hydrolase_4"/>
</dbReference>
<dbReference type="RefSeq" id="WP_185991209.1">
    <property type="nucleotide sequence ID" value="NZ_JACCAE010000001.1"/>
</dbReference>
<name>A0A852VN03_9MICO</name>
<dbReference type="SUPFAM" id="SSF53474">
    <property type="entry name" value="alpha/beta-Hydrolases"/>
    <property type="match status" value="1"/>
</dbReference>
<dbReference type="GO" id="GO:0016787">
    <property type="term" value="F:hydrolase activity"/>
    <property type="evidence" value="ECO:0007669"/>
    <property type="project" value="UniProtKB-KW"/>
</dbReference>